<evidence type="ECO:0000313" key="2">
    <source>
        <dbReference type="EMBL" id="GFO02068.1"/>
    </source>
</evidence>
<organism evidence="2 3">
    <name type="scientific">Plakobranchus ocellatus</name>
    <dbReference type="NCBI Taxonomy" id="259542"/>
    <lineage>
        <taxon>Eukaryota</taxon>
        <taxon>Metazoa</taxon>
        <taxon>Spiralia</taxon>
        <taxon>Lophotrochozoa</taxon>
        <taxon>Mollusca</taxon>
        <taxon>Gastropoda</taxon>
        <taxon>Heterobranchia</taxon>
        <taxon>Euthyneura</taxon>
        <taxon>Panpulmonata</taxon>
        <taxon>Sacoglossa</taxon>
        <taxon>Placobranchoidea</taxon>
        <taxon>Plakobranchidae</taxon>
        <taxon>Plakobranchus</taxon>
    </lineage>
</organism>
<proteinExistence type="predicted"/>
<name>A0AAV4A615_9GAST</name>
<accession>A0AAV4A615</accession>
<feature type="compositionally biased region" description="Basic residues" evidence="1">
    <location>
        <begin position="30"/>
        <end position="41"/>
    </location>
</feature>
<protein>
    <submittedName>
        <fullName evidence="2">Uncharacterized protein</fullName>
    </submittedName>
</protein>
<gene>
    <name evidence="2" type="ORF">PoB_002857300</name>
</gene>
<dbReference type="EMBL" id="BLXT01003558">
    <property type="protein sequence ID" value="GFO02068.1"/>
    <property type="molecule type" value="Genomic_DNA"/>
</dbReference>
<keyword evidence="3" id="KW-1185">Reference proteome</keyword>
<evidence type="ECO:0000256" key="1">
    <source>
        <dbReference type="SAM" id="MobiDB-lite"/>
    </source>
</evidence>
<evidence type="ECO:0000313" key="3">
    <source>
        <dbReference type="Proteomes" id="UP000735302"/>
    </source>
</evidence>
<reference evidence="2 3" key="1">
    <citation type="journal article" date="2021" name="Elife">
        <title>Chloroplast acquisition without the gene transfer in kleptoplastic sea slugs, Plakobranchus ocellatus.</title>
        <authorList>
            <person name="Maeda T."/>
            <person name="Takahashi S."/>
            <person name="Yoshida T."/>
            <person name="Shimamura S."/>
            <person name="Takaki Y."/>
            <person name="Nagai Y."/>
            <person name="Toyoda A."/>
            <person name="Suzuki Y."/>
            <person name="Arimoto A."/>
            <person name="Ishii H."/>
            <person name="Satoh N."/>
            <person name="Nishiyama T."/>
            <person name="Hasebe M."/>
            <person name="Maruyama T."/>
            <person name="Minagawa J."/>
            <person name="Obokata J."/>
            <person name="Shigenobu S."/>
        </authorList>
    </citation>
    <scope>NUCLEOTIDE SEQUENCE [LARGE SCALE GENOMIC DNA]</scope>
</reference>
<feature type="region of interest" description="Disordered" evidence="1">
    <location>
        <begin position="16"/>
        <end position="43"/>
    </location>
</feature>
<dbReference type="Proteomes" id="UP000735302">
    <property type="component" value="Unassembled WGS sequence"/>
</dbReference>
<dbReference type="AlphaFoldDB" id="A0AAV4A615"/>
<sequence>MLNQAIERKTLLRLRDSVLRNKNKETNKQKQNKTKQNKTKQNKTNQISEAFGETQEDNHIAGDFKKKEMLCHNHVPIKFMCMDSESIAAGDPVLFSFMCLI</sequence>
<feature type="compositionally biased region" description="Basic and acidic residues" evidence="1">
    <location>
        <begin position="16"/>
        <end position="28"/>
    </location>
</feature>
<comment type="caution">
    <text evidence="2">The sequence shown here is derived from an EMBL/GenBank/DDBJ whole genome shotgun (WGS) entry which is preliminary data.</text>
</comment>